<evidence type="ECO:0000259" key="3">
    <source>
        <dbReference type="Pfam" id="PF18676"/>
    </source>
</evidence>
<protein>
    <submittedName>
        <fullName evidence="4">Filamentous hemagglutinin</fullName>
    </submittedName>
</protein>
<accession>A0ABS0AS72</accession>
<proteinExistence type="predicted"/>
<dbReference type="InterPro" id="IPR041286">
    <property type="entry name" value="MBG_2"/>
</dbReference>
<evidence type="ECO:0000256" key="1">
    <source>
        <dbReference type="SAM" id="MobiDB-lite"/>
    </source>
</evidence>
<feature type="domain" description="YDG" evidence="2">
    <location>
        <begin position="272"/>
        <end position="346"/>
    </location>
</feature>
<sequence length="537" mass="53973">SGHEAPINRRVLTVSGTSAADKTYDGTTSANITVGTLGNLVDGESLDVTASGEFDETNAGERSATAHYTLADGEGGLASNHVLADTSGHEATINRRVLTVSGTSAADKTYDGITSANITVGTLGNLVDGESLDVTASGEFDEANAGDRTATAHYTLANGDNGGLAKNYVLADTTGHEATIDRRTLTISGTTAANKIYDGTITANITAGTLGDLVGGESLNVTASGTFDSANAGDRTATAHYTLSDDSGLASNYVLADTSGHQASISRREIGATVSAADRVYDGTRDASVSGALNQRSGDTGLIGGDDLSLAVSGEFADKNAGENKTVNYGASLAGDDASNYIFTDDATGTTTASITPRAVTVTADDQRKIAGAVDPALTYRTGCASGQTVDCGLVAGESLAGVLSRQAGEEAGDYAILQGTVTEARNANYLIDFVPGELVVDFSAGRPLQGTLTALQGNTSRWDGEGVGGGGTPAASFSGGYDAGLDSGGGETAPDGLTLVRVRDEEGAATTRPGAGPLNMVVVGSGINTDSTDNSL</sequence>
<feature type="non-terminal residue" evidence="4">
    <location>
        <position position="1"/>
    </location>
</feature>
<feature type="domain" description="YDG" evidence="2">
    <location>
        <begin position="182"/>
        <end position="259"/>
    </location>
</feature>
<keyword evidence="5" id="KW-1185">Reference proteome</keyword>
<feature type="region of interest" description="Disordered" evidence="1">
    <location>
        <begin position="507"/>
        <end position="537"/>
    </location>
</feature>
<feature type="domain" description="YDG" evidence="2">
    <location>
        <begin position="9"/>
        <end position="87"/>
    </location>
</feature>
<evidence type="ECO:0000313" key="4">
    <source>
        <dbReference type="EMBL" id="MBF5056988.1"/>
    </source>
</evidence>
<dbReference type="InterPro" id="IPR041248">
    <property type="entry name" value="YDG"/>
</dbReference>
<dbReference type="Pfam" id="PF18676">
    <property type="entry name" value="MBG_2"/>
    <property type="match status" value="1"/>
</dbReference>
<feature type="domain" description="MBG" evidence="3">
    <location>
        <begin position="360"/>
        <end position="439"/>
    </location>
</feature>
<feature type="compositionally biased region" description="Polar residues" evidence="1">
    <location>
        <begin position="527"/>
        <end position="537"/>
    </location>
</feature>
<dbReference type="Pfam" id="PF18657">
    <property type="entry name" value="YDG"/>
    <property type="match status" value="4"/>
</dbReference>
<dbReference type="Proteomes" id="UP000662703">
    <property type="component" value="Unassembled WGS sequence"/>
</dbReference>
<name>A0ABS0AS72_9GAMM</name>
<gene>
    <name evidence="4" type="ORF">Y5W_02282</name>
</gene>
<evidence type="ECO:0000259" key="2">
    <source>
        <dbReference type="Pfam" id="PF18657"/>
    </source>
</evidence>
<dbReference type="EMBL" id="ARXX01000033">
    <property type="protein sequence ID" value="MBF5056988.1"/>
    <property type="molecule type" value="Genomic_DNA"/>
</dbReference>
<organism evidence="4 5">
    <name type="scientific">Alloalcanivorax profundimaris</name>
    <dbReference type="NCBI Taxonomy" id="2735259"/>
    <lineage>
        <taxon>Bacteria</taxon>
        <taxon>Pseudomonadati</taxon>
        <taxon>Pseudomonadota</taxon>
        <taxon>Gammaproteobacteria</taxon>
        <taxon>Oceanospirillales</taxon>
        <taxon>Alcanivoracaceae</taxon>
        <taxon>Alloalcanivorax</taxon>
    </lineage>
</organism>
<dbReference type="RefSeq" id="WP_267240487.1">
    <property type="nucleotide sequence ID" value="NZ_ARXX01000033.1"/>
</dbReference>
<feature type="domain" description="YDG" evidence="2">
    <location>
        <begin position="95"/>
        <end position="174"/>
    </location>
</feature>
<reference evidence="4 5" key="1">
    <citation type="submission" date="2012-09" db="EMBL/GenBank/DDBJ databases">
        <title>Genome Sequence of alkane-degrading Bacterium Alcanivorax sp. 521-1.</title>
        <authorList>
            <person name="Lai Q."/>
            <person name="Shao Z."/>
        </authorList>
    </citation>
    <scope>NUCLEOTIDE SEQUENCE [LARGE SCALE GENOMIC DNA]</scope>
    <source>
        <strain evidence="4 5">521-1</strain>
    </source>
</reference>
<comment type="caution">
    <text evidence="4">The sequence shown here is derived from an EMBL/GenBank/DDBJ whole genome shotgun (WGS) entry which is preliminary data.</text>
</comment>
<evidence type="ECO:0000313" key="5">
    <source>
        <dbReference type="Proteomes" id="UP000662703"/>
    </source>
</evidence>